<name>A0AAP2DJQ6_9BACT</name>
<keyword evidence="5" id="KW-1185">Reference proteome</keyword>
<dbReference type="AlphaFoldDB" id="A0AAP2DJQ6"/>
<keyword evidence="2 3" id="KW-0732">Signal</keyword>
<feature type="signal peptide" evidence="3">
    <location>
        <begin position="1"/>
        <end position="20"/>
    </location>
</feature>
<dbReference type="NCBIfam" id="TIGR01098">
    <property type="entry name" value="3A0109s03R"/>
    <property type="match status" value="1"/>
</dbReference>
<reference evidence="4 5" key="1">
    <citation type="submission" date="2021-05" db="EMBL/GenBank/DDBJ databases">
        <title>A Polyphasic approach of four new species of the genus Ohtaekwangia: Ohtaekwangia histidinii sp. nov., Ohtaekwangia cretensis sp. nov., Ohtaekwangia indiensis sp. nov., Ohtaekwangia reichenbachii sp. nov. from diverse environment.</title>
        <authorList>
            <person name="Octaviana S."/>
        </authorList>
    </citation>
    <scope>NUCLEOTIDE SEQUENCE [LARGE SCALE GENOMIC DNA]</scope>
    <source>
        <strain evidence="4 5">PWU4</strain>
    </source>
</reference>
<dbReference type="EMBL" id="JAHESF010000010">
    <property type="protein sequence ID" value="MBT1697638.1"/>
    <property type="molecule type" value="Genomic_DNA"/>
</dbReference>
<protein>
    <submittedName>
        <fullName evidence="4">Phosphate/phosphite/phosphonate ABC transporter substrate-binding protein</fullName>
    </submittedName>
</protein>
<evidence type="ECO:0000256" key="2">
    <source>
        <dbReference type="ARBA" id="ARBA00022729"/>
    </source>
</evidence>
<organism evidence="4 5">
    <name type="scientific">Chryseosolibacter histidini</name>
    <dbReference type="NCBI Taxonomy" id="2782349"/>
    <lineage>
        <taxon>Bacteria</taxon>
        <taxon>Pseudomonadati</taxon>
        <taxon>Bacteroidota</taxon>
        <taxon>Cytophagia</taxon>
        <taxon>Cytophagales</taxon>
        <taxon>Chryseotaleaceae</taxon>
        <taxon>Chryseosolibacter</taxon>
    </lineage>
</organism>
<dbReference type="Proteomes" id="UP001319200">
    <property type="component" value="Unassembled WGS sequence"/>
</dbReference>
<dbReference type="GO" id="GO:0055085">
    <property type="term" value="P:transmembrane transport"/>
    <property type="evidence" value="ECO:0007669"/>
    <property type="project" value="InterPro"/>
</dbReference>
<comment type="similarity">
    <text evidence="1">Belongs to the phosphate/phosphite/phosphonate binding protein family.</text>
</comment>
<accession>A0AAP2DJQ6</accession>
<sequence>MIRFRFPVLFLMLLMLSMHAAAQSGETFSFYLTPSMSAELLSSKGSFITDFLKKETGVSIEMKIPKNYDELVDNFKSQKTCFGMMNSQSYVIANSRHGAVVKLRTIRFGHSTYQGMIITHVSSGIKSVRDIQGKIMAYTDELSTSGYLYPKKILEKNNVKPSKESFLLKHDEVVRQVYERKVDAGAAFFSMPSANGAINDARSRIKDKYPDVEQKVIILVKTDPIPNDPIAFSKDFDPVVANKICMALLKLAQDAKGKQALLDLYGAEGFVRASDADYNSIRQVMGAK</sequence>
<dbReference type="SUPFAM" id="SSF53850">
    <property type="entry name" value="Periplasmic binding protein-like II"/>
    <property type="match status" value="1"/>
</dbReference>
<dbReference type="InterPro" id="IPR005770">
    <property type="entry name" value="PhnD"/>
</dbReference>
<evidence type="ECO:0000313" key="5">
    <source>
        <dbReference type="Proteomes" id="UP001319200"/>
    </source>
</evidence>
<dbReference type="PANTHER" id="PTHR35841:SF1">
    <property type="entry name" value="PHOSPHONATES-BINDING PERIPLASMIC PROTEIN"/>
    <property type="match status" value="1"/>
</dbReference>
<dbReference type="Gene3D" id="3.40.190.10">
    <property type="entry name" value="Periplasmic binding protein-like II"/>
    <property type="match status" value="2"/>
</dbReference>
<dbReference type="PANTHER" id="PTHR35841">
    <property type="entry name" value="PHOSPHONATES-BINDING PERIPLASMIC PROTEIN"/>
    <property type="match status" value="1"/>
</dbReference>
<proteinExistence type="inferred from homology"/>
<feature type="chain" id="PRO_5042935842" evidence="3">
    <location>
        <begin position="21"/>
        <end position="288"/>
    </location>
</feature>
<comment type="caution">
    <text evidence="4">The sequence shown here is derived from an EMBL/GenBank/DDBJ whole genome shotgun (WGS) entry which is preliminary data.</text>
</comment>
<evidence type="ECO:0000313" key="4">
    <source>
        <dbReference type="EMBL" id="MBT1697638.1"/>
    </source>
</evidence>
<evidence type="ECO:0000256" key="3">
    <source>
        <dbReference type="SAM" id="SignalP"/>
    </source>
</evidence>
<dbReference type="GO" id="GO:0043190">
    <property type="term" value="C:ATP-binding cassette (ABC) transporter complex"/>
    <property type="evidence" value="ECO:0007669"/>
    <property type="project" value="InterPro"/>
</dbReference>
<gene>
    <name evidence="4" type="ORF">KK083_12170</name>
</gene>
<dbReference type="RefSeq" id="WP_254163509.1">
    <property type="nucleotide sequence ID" value="NZ_JAHESF010000010.1"/>
</dbReference>
<evidence type="ECO:0000256" key="1">
    <source>
        <dbReference type="ARBA" id="ARBA00007162"/>
    </source>
</evidence>
<dbReference type="Pfam" id="PF12974">
    <property type="entry name" value="Phosphonate-bd"/>
    <property type="match status" value="1"/>
</dbReference>
<dbReference type="CDD" id="cd01071">
    <property type="entry name" value="PBP2_PhnD_like"/>
    <property type="match status" value="1"/>
</dbReference>